<feature type="region of interest" description="Disordered" evidence="1">
    <location>
        <begin position="93"/>
        <end position="112"/>
    </location>
</feature>
<gene>
    <name evidence="2" type="ORF">M0R45_037685</name>
</gene>
<evidence type="ECO:0000256" key="1">
    <source>
        <dbReference type="SAM" id="MobiDB-lite"/>
    </source>
</evidence>
<sequence length="112" mass="12036">MISSTDLKQSSITFGEVGNFGQCLDAYIVEVAETYVRQSSGRGLIHPEVVQRLAEKNGISLGIGILSHVRIVDVPKQHCGAFDLQDTSSCKTMANGRQGGDELPTVPEDSET</sequence>
<keyword evidence="3" id="KW-1185">Reference proteome</keyword>
<protein>
    <submittedName>
        <fullName evidence="2">Uncharacterized protein</fullName>
    </submittedName>
</protein>
<dbReference type="Proteomes" id="UP001457282">
    <property type="component" value="Unassembled WGS sequence"/>
</dbReference>
<organism evidence="2 3">
    <name type="scientific">Rubus argutus</name>
    <name type="common">Southern blackberry</name>
    <dbReference type="NCBI Taxonomy" id="59490"/>
    <lineage>
        <taxon>Eukaryota</taxon>
        <taxon>Viridiplantae</taxon>
        <taxon>Streptophyta</taxon>
        <taxon>Embryophyta</taxon>
        <taxon>Tracheophyta</taxon>
        <taxon>Spermatophyta</taxon>
        <taxon>Magnoliopsida</taxon>
        <taxon>eudicotyledons</taxon>
        <taxon>Gunneridae</taxon>
        <taxon>Pentapetalae</taxon>
        <taxon>rosids</taxon>
        <taxon>fabids</taxon>
        <taxon>Rosales</taxon>
        <taxon>Rosaceae</taxon>
        <taxon>Rosoideae</taxon>
        <taxon>Rosoideae incertae sedis</taxon>
        <taxon>Rubus</taxon>
    </lineage>
</organism>
<dbReference type="AlphaFoldDB" id="A0AAW1W3D3"/>
<dbReference type="EMBL" id="JBEDUW010000007">
    <property type="protein sequence ID" value="KAK9913881.1"/>
    <property type="molecule type" value="Genomic_DNA"/>
</dbReference>
<accession>A0AAW1W3D3</accession>
<name>A0AAW1W3D3_RUBAR</name>
<comment type="caution">
    <text evidence="2">The sequence shown here is derived from an EMBL/GenBank/DDBJ whole genome shotgun (WGS) entry which is preliminary data.</text>
</comment>
<proteinExistence type="predicted"/>
<evidence type="ECO:0000313" key="2">
    <source>
        <dbReference type="EMBL" id="KAK9913881.1"/>
    </source>
</evidence>
<evidence type="ECO:0000313" key="3">
    <source>
        <dbReference type="Proteomes" id="UP001457282"/>
    </source>
</evidence>
<reference evidence="2 3" key="1">
    <citation type="journal article" date="2023" name="G3 (Bethesda)">
        <title>A chromosome-length genome assembly and annotation of blackberry (Rubus argutus, cv. 'Hillquist').</title>
        <authorList>
            <person name="Bruna T."/>
            <person name="Aryal R."/>
            <person name="Dudchenko O."/>
            <person name="Sargent D.J."/>
            <person name="Mead D."/>
            <person name="Buti M."/>
            <person name="Cavallini A."/>
            <person name="Hytonen T."/>
            <person name="Andres J."/>
            <person name="Pham M."/>
            <person name="Weisz D."/>
            <person name="Mascagni F."/>
            <person name="Usai G."/>
            <person name="Natali L."/>
            <person name="Bassil N."/>
            <person name="Fernandez G.E."/>
            <person name="Lomsadze A."/>
            <person name="Armour M."/>
            <person name="Olukolu B."/>
            <person name="Poorten T."/>
            <person name="Britton C."/>
            <person name="Davik J."/>
            <person name="Ashrafi H."/>
            <person name="Aiden E.L."/>
            <person name="Borodovsky M."/>
            <person name="Worthington M."/>
        </authorList>
    </citation>
    <scope>NUCLEOTIDE SEQUENCE [LARGE SCALE GENOMIC DNA]</scope>
    <source>
        <strain evidence="2">PI 553951</strain>
    </source>
</reference>